<evidence type="ECO:0000259" key="1">
    <source>
        <dbReference type="Pfam" id="PF13480"/>
    </source>
</evidence>
<dbReference type="InterPro" id="IPR038740">
    <property type="entry name" value="BioF2-like_GNAT_dom"/>
</dbReference>
<comment type="caution">
    <text evidence="2">The sequence shown here is derived from an EMBL/GenBank/DDBJ whole genome shotgun (WGS) entry which is preliminary data.</text>
</comment>
<accession>A0AA42CW48</accession>
<gene>
    <name evidence="2" type="ORF">NEE01_21730</name>
</gene>
<dbReference type="Proteomes" id="UP001165565">
    <property type="component" value="Unassembled WGS sequence"/>
</dbReference>
<keyword evidence="3" id="KW-1185">Reference proteome</keyword>
<proteinExistence type="predicted"/>
<dbReference type="EMBL" id="JANFAV010000022">
    <property type="protein sequence ID" value="MCW6537408.1"/>
    <property type="molecule type" value="Genomic_DNA"/>
</dbReference>
<dbReference type="InterPro" id="IPR016181">
    <property type="entry name" value="Acyl_CoA_acyltransferase"/>
</dbReference>
<dbReference type="Gene3D" id="3.40.630.30">
    <property type="match status" value="1"/>
</dbReference>
<dbReference type="SUPFAM" id="SSF55729">
    <property type="entry name" value="Acyl-CoA N-acyltransferases (Nat)"/>
    <property type="match status" value="1"/>
</dbReference>
<dbReference type="AlphaFoldDB" id="A0AA42CW48"/>
<protein>
    <submittedName>
        <fullName evidence="2">GNAT family N-acetyltransferase</fullName>
    </submittedName>
</protein>
<evidence type="ECO:0000313" key="3">
    <source>
        <dbReference type="Proteomes" id="UP001165565"/>
    </source>
</evidence>
<dbReference type="Pfam" id="PF13480">
    <property type="entry name" value="Acetyltransf_6"/>
    <property type="match status" value="1"/>
</dbReference>
<reference evidence="2" key="1">
    <citation type="submission" date="2022-06" db="EMBL/GenBank/DDBJ databases">
        <title>Sphingomonas sp. nov. isolated from rhizosphere soil of tomato.</title>
        <authorList>
            <person name="Dong H."/>
            <person name="Gao R."/>
        </authorList>
    </citation>
    <scope>NUCLEOTIDE SEQUENCE</scope>
    <source>
        <strain evidence="2">MMSM24</strain>
    </source>
</reference>
<evidence type="ECO:0000313" key="2">
    <source>
        <dbReference type="EMBL" id="MCW6537408.1"/>
    </source>
</evidence>
<organism evidence="2 3">
    <name type="scientific">Sphingomonas lycopersici</name>
    <dbReference type="NCBI Taxonomy" id="2951807"/>
    <lineage>
        <taxon>Bacteria</taxon>
        <taxon>Pseudomonadati</taxon>
        <taxon>Pseudomonadota</taxon>
        <taxon>Alphaproteobacteria</taxon>
        <taxon>Sphingomonadales</taxon>
        <taxon>Sphingomonadaceae</taxon>
        <taxon>Sphingomonas</taxon>
    </lineage>
</organism>
<name>A0AA42CW48_9SPHN</name>
<sequence length="293" mass="31526">MSASALKFQIGARTLAEIPRRLRRIALSLDQALAGAPPLLPPLDADDDGYLVTSLPAEAALPWRGVAFVRQHYTRYYVDLAAGEDAWRAGLSGQARATLRRKTRKLAEANGGRLDVRSYRAPAELAAFHPLARAVSATTYQERLMQSGLPADPAHGNALAAADGVRAWLLFLRDTPIAYLWCGGDGDTLRYDHVGHDPAYGALSPGNVLLGAALERLFGDRFRRFDFTEGEGQHKRALASGGVACRDLLLLRPTLTNRASVAAVGGFDAALRVAARAARTPALAGIARRIRRA</sequence>
<dbReference type="RefSeq" id="WP_265271437.1">
    <property type="nucleotide sequence ID" value="NZ_JANFAV010000022.1"/>
</dbReference>
<feature type="domain" description="BioF2-like acetyltransferase" evidence="1">
    <location>
        <begin position="95"/>
        <end position="236"/>
    </location>
</feature>